<dbReference type="Proteomes" id="UP000030752">
    <property type="component" value="Unassembled WGS sequence"/>
</dbReference>
<name>W2RMF4_CYPE1</name>
<evidence type="ECO:0000313" key="2">
    <source>
        <dbReference type="EMBL" id="ETN36889.1"/>
    </source>
</evidence>
<protein>
    <submittedName>
        <fullName evidence="2">Uncharacterized protein</fullName>
    </submittedName>
</protein>
<keyword evidence="1" id="KW-0812">Transmembrane</keyword>
<accession>W2RMF4</accession>
<dbReference type="OrthoDB" id="4117650at2759"/>
<feature type="transmembrane region" description="Helical" evidence="1">
    <location>
        <begin position="155"/>
        <end position="174"/>
    </location>
</feature>
<dbReference type="RefSeq" id="XP_008720421.1">
    <property type="nucleotide sequence ID" value="XM_008722199.1"/>
</dbReference>
<organism evidence="2 3">
    <name type="scientific">Cyphellophora europaea (strain CBS 101466)</name>
    <name type="common">Phialophora europaea</name>
    <dbReference type="NCBI Taxonomy" id="1220924"/>
    <lineage>
        <taxon>Eukaryota</taxon>
        <taxon>Fungi</taxon>
        <taxon>Dikarya</taxon>
        <taxon>Ascomycota</taxon>
        <taxon>Pezizomycotina</taxon>
        <taxon>Eurotiomycetes</taxon>
        <taxon>Chaetothyriomycetidae</taxon>
        <taxon>Chaetothyriales</taxon>
        <taxon>Cyphellophoraceae</taxon>
        <taxon>Cyphellophora</taxon>
    </lineage>
</organism>
<dbReference type="HOGENOM" id="CLU_091747_0_0_1"/>
<sequence>MTFASPDPDASPAAGALDAYTANRRTYLFLLRRQTRLLIFLLATLEAVWRGPVEIAFSKNFDPSIDHGFVYTVGYILSYIYTCVFVVVWGALFEWWVPVSSEPSPTLESVSSILNSINMCLIPTAIGITLAMWGMMVAFTLVAKHTTPLVHTSRARQLIAIACTTAWSTAFGYFALEHLSRVGVARVRWEMDAWVLLPIAVNIGIAIGTAMISKLERKRIARAEAHDHDTERAISVQEFLAEEKRPLMDV</sequence>
<keyword evidence="1" id="KW-0472">Membrane</keyword>
<dbReference type="eggNOG" id="ENOG502T5DC">
    <property type="taxonomic scope" value="Eukaryota"/>
</dbReference>
<dbReference type="InParanoid" id="W2RMF4"/>
<feature type="transmembrane region" description="Helical" evidence="1">
    <location>
        <begin position="69"/>
        <end position="93"/>
    </location>
</feature>
<dbReference type="AlphaFoldDB" id="W2RMF4"/>
<feature type="transmembrane region" description="Helical" evidence="1">
    <location>
        <begin position="194"/>
        <end position="212"/>
    </location>
</feature>
<dbReference type="VEuPathDB" id="FungiDB:HMPREF1541_07876"/>
<dbReference type="GeneID" id="19975215"/>
<evidence type="ECO:0000313" key="3">
    <source>
        <dbReference type="Proteomes" id="UP000030752"/>
    </source>
</evidence>
<evidence type="ECO:0000256" key="1">
    <source>
        <dbReference type="SAM" id="Phobius"/>
    </source>
</evidence>
<keyword evidence="3" id="KW-1185">Reference proteome</keyword>
<feature type="transmembrane region" description="Helical" evidence="1">
    <location>
        <begin position="113"/>
        <end position="143"/>
    </location>
</feature>
<dbReference type="EMBL" id="KB822724">
    <property type="protein sequence ID" value="ETN36889.1"/>
    <property type="molecule type" value="Genomic_DNA"/>
</dbReference>
<reference evidence="2 3" key="1">
    <citation type="submission" date="2013-03" db="EMBL/GenBank/DDBJ databases">
        <title>The Genome Sequence of Phialophora europaea CBS 101466.</title>
        <authorList>
            <consortium name="The Broad Institute Genomics Platform"/>
            <person name="Cuomo C."/>
            <person name="de Hoog S."/>
            <person name="Gorbushina A."/>
            <person name="Walker B."/>
            <person name="Young S.K."/>
            <person name="Zeng Q."/>
            <person name="Gargeya S."/>
            <person name="Fitzgerald M."/>
            <person name="Haas B."/>
            <person name="Abouelleil A."/>
            <person name="Allen A.W."/>
            <person name="Alvarado L."/>
            <person name="Arachchi H.M."/>
            <person name="Berlin A.M."/>
            <person name="Chapman S.B."/>
            <person name="Gainer-Dewar J."/>
            <person name="Goldberg J."/>
            <person name="Griggs A."/>
            <person name="Gujja S."/>
            <person name="Hansen M."/>
            <person name="Howarth C."/>
            <person name="Imamovic A."/>
            <person name="Ireland A."/>
            <person name="Larimer J."/>
            <person name="McCowan C."/>
            <person name="Murphy C."/>
            <person name="Pearson M."/>
            <person name="Poon T.W."/>
            <person name="Priest M."/>
            <person name="Roberts A."/>
            <person name="Saif S."/>
            <person name="Shea T."/>
            <person name="Sisk P."/>
            <person name="Sykes S."/>
            <person name="Wortman J."/>
            <person name="Nusbaum C."/>
            <person name="Birren B."/>
        </authorList>
    </citation>
    <scope>NUCLEOTIDE SEQUENCE [LARGE SCALE GENOMIC DNA]</scope>
    <source>
        <strain evidence="2 3">CBS 101466</strain>
    </source>
</reference>
<gene>
    <name evidence="2" type="ORF">HMPREF1541_07876</name>
</gene>
<proteinExistence type="predicted"/>
<keyword evidence="1" id="KW-1133">Transmembrane helix</keyword>